<keyword evidence="2" id="KW-0812">Transmembrane</keyword>
<dbReference type="EMBL" id="JAIZAY010000013">
    <property type="protein sequence ID" value="KAJ8031103.1"/>
    <property type="molecule type" value="Genomic_DNA"/>
</dbReference>
<evidence type="ECO:0000256" key="2">
    <source>
        <dbReference type="SAM" id="Phobius"/>
    </source>
</evidence>
<organism evidence="3 4">
    <name type="scientific">Holothuria leucospilota</name>
    <name type="common">Black long sea cucumber</name>
    <name type="synonym">Mertensiothuria leucospilota</name>
    <dbReference type="NCBI Taxonomy" id="206669"/>
    <lineage>
        <taxon>Eukaryota</taxon>
        <taxon>Metazoa</taxon>
        <taxon>Echinodermata</taxon>
        <taxon>Eleutherozoa</taxon>
        <taxon>Echinozoa</taxon>
        <taxon>Holothuroidea</taxon>
        <taxon>Aspidochirotacea</taxon>
        <taxon>Aspidochirotida</taxon>
        <taxon>Holothuriidae</taxon>
        <taxon>Holothuria</taxon>
    </lineage>
</organism>
<feature type="region of interest" description="Disordered" evidence="1">
    <location>
        <begin position="117"/>
        <end position="161"/>
    </location>
</feature>
<name>A0A9Q1BQZ6_HOLLE</name>
<reference evidence="3" key="1">
    <citation type="submission" date="2021-10" db="EMBL/GenBank/DDBJ databases">
        <title>Tropical sea cucumber genome reveals ecological adaptation and Cuvierian tubules defense mechanism.</title>
        <authorList>
            <person name="Chen T."/>
        </authorList>
    </citation>
    <scope>NUCLEOTIDE SEQUENCE</scope>
    <source>
        <strain evidence="3">Nanhai2018</strain>
        <tissue evidence="3">Muscle</tissue>
    </source>
</reference>
<keyword evidence="2" id="KW-0472">Membrane</keyword>
<keyword evidence="2" id="KW-1133">Transmembrane helix</keyword>
<dbReference type="AlphaFoldDB" id="A0A9Q1BQZ6"/>
<evidence type="ECO:0000313" key="3">
    <source>
        <dbReference type="EMBL" id="KAJ8031103.1"/>
    </source>
</evidence>
<dbReference type="Proteomes" id="UP001152320">
    <property type="component" value="Chromosome 13"/>
</dbReference>
<evidence type="ECO:0000256" key="1">
    <source>
        <dbReference type="SAM" id="MobiDB-lite"/>
    </source>
</evidence>
<accession>A0A9Q1BQZ6</accession>
<proteinExistence type="predicted"/>
<sequence length="443" mass="48947">MTIVDGQFTVDLRLGEQHFYNRGTHHCVCENSDVNITCFTVESSHFTSISINRGKKQLLNSTEDVSVSIQDRLPEIEKKENYTCDLYLSSINDRKFNLTLKVTAVLPLDYLKEEEEQCSNENRKTSDRKESGNPTDLMLNSTRDTGKDGAQNFQNNDEPAQSTGCQHEFCLVNLDLFPKRFTYGSKCLKFVCTSDDPAAPMYWAIVGKKGNILDQHNVNTSLEVDTNIAIHQSLGKTSIEVVESASGSNGIHTVICATYGSYLGIATAHSDMPETTISSTSFSVSEESSVTSEFSSRTISTSTNDIPEVYNQRAATNSQPSISSMDMSMVKILSGLGLVITILIIAGIVVAFLHHKKEKPPKDTQDDVIYDVLYPDTVFTRNPAYQSYDDDGLGPPPCLPPVNSQASPYKDPGRDVYSYIDDSEKSKEDESDGELTKQPTPIS</sequence>
<feature type="compositionally biased region" description="Basic and acidic residues" evidence="1">
    <location>
        <begin position="121"/>
        <end position="131"/>
    </location>
</feature>
<feature type="compositionally biased region" description="Polar residues" evidence="1">
    <location>
        <begin position="132"/>
        <end position="143"/>
    </location>
</feature>
<feature type="region of interest" description="Disordered" evidence="1">
    <location>
        <begin position="384"/>
        <end position="443"/>
    </location>
</feature>
<evidence type="ECO:0000313" key="4">
    <source>
        <dbReference type="Proteomes" id="UP001152320"/>
    </source>
</evidence>
<keyword evidence="4" id="KW-1185">Reference proteome</keyword>
<comment type="caution">
    <text evidence="3">The sequence shown here is derived from an EMBL/GenBank/DDBJ whole genome shotgun (WGS) entry which is preliminary data.</text>
</comment>
<gene>
    <name evidence="3" type="ORF">HOLleu_27715</name>
</gene>
<protein>
    <submittedName>
        <fullName evidence="3">Uncharacterized protein</fullName>
    </submittedName>
</protein>
<feature type="transmembrane region" description="Helical" evidence="2">
    <location>
        <begin position="332"/>
        <end position="353"/>
    </location>
</feature>
<feature type="compositionally biased region" description="Polar residues" evidence="1">
    <location>
        <begin position="151"/>
        <end position="161"/>
    </location>
</feature>